<comment type="caution">
    <text evidence="1">The sequence shown here is derived from an EMBL/GenBank/DDBJ whole genome shotgun (WGS) entry which is preliminary data.</text>
</comment>
<dbReference type="EMBL" id="VKKZ01000024">
    <property type="protein sequence ID" value="KAA6431029.1"/>
    <property type="molecule type" value="Genomic_DNA"/>
</dbReference>
<name>A0A5M8Q5B5_9BACT</name>
<evidence type="ECO:0000313" key="1">
    <source>
        <dbReference type="EMBL" id="KAA6431029.1"/>
    </source>
</evidence>
<reference evidence="2 4" key="3">
    <citation type="submission" date="2024-08" db="EMBL/GenBank/DDBJ databases">
        <authorList>
            <person name="Wei W."/>
        </authorList>
    </citation>
    <scope>NUCLEOTIDE SEQUENCE [LARGE SCALE GENOMIC DNA]</scope>
    <source>
        <strain evidence="2 4">XU2</strain>
    </source>
</reference>
<dbReference type="Proteomes" id="UP000323866">
    <property type="component" value="Unassembled WGS sequence"/>
</dbReference>
<reference evidence="1 3" key="1">
    <citation type="submission" date="2019-07" db="EMBL/GenBank/DDBJ databases">
        <authorList>
            <person name="Qu J.-H."/>
        </authorList>
    </citation>
    <scope>NUCLEOTIDE SEQUENCE [LARGE SCALE GENOMIC DNA]</scope>
    <source>
        <strain evidence="1 3">MDT1-10-3</strain>
    </source>
</reference>
<evidence type="ECO:0000313" key="3">
    <source>
        <dbReference type="Proteomes" id="UP000323866"/>
    </source>
</evidence>
<dbReference type="EMBL" id="JBGOGF010000007">
    <property type="protein sequence ID" value="MFA1772423.1"/>
    <property type="molecule type" value="Genomic_DNA"/>
</dbReference>
<proteinExistence type="predicted"/>
<dbReference type="RefSeq" id="WP_149100057.1">
    <property type="nucleotide sequence ID" value="NZ_BMMG01000007.1"/>
</dbReference>
<dbReference type="AlphaFoldDB" id="A0A5M8Q5B5"/>
<organism evidence="1 3">
    <name type="scientific">Rufibacter glacialis</name>
    <dbReference type="NCBI Taxonomy" id="1259555"/>
    <lineage>
        <taxon>Bacteria</taxon>
        <taxon>Pseudomonadati</taxon>
        <taxon>Bacteroidota</taxon>
        <taxon>Cytophagia</taxon>
        <taxon>Cytophagales</taxon>
        <taxon>Hymenobacteraceae</taxon>
        <taxon>Rufibacter</taxon>
    </lineage>
</organism>
<reference evidence="1 3" key="2">
    <citation type="submission" date="2019-09" db="EMBL/GenBank/DDBJ databases">
        <title>A bacterium isolated from glacier soil.</title>
        <authorList>
            <person name="Liu Q."/>
        </authorList>
    </citation>
    <scope>NUCLEOTIDE SEQUENCE [LARGE SCALE GENOMIC DNA]</scope>
    <source>
        <strain evidence="1 3">MDT1-10-3</strain>
    </source>
</reference>
<accession>A0A5M8Q5B5</accession>
<gene>
    <name evidence="2" type="ORF">ACD591_14065</name>
    <name evidence="1" type="ORF">FOE74_18160</name>
</gene>
<evidence type="ECO:0000313" key="4">
    <source>
        <dbReference type="Proteomes" id="UP001570846"/>
    </source>
</evidence>
<sequence length="75" mass="8275">MPRGTVITVSPITKKNEKEKKCTGIVRALDSDPTMGIVKDEEYPFSEGKKKCCIANSIVTIKKKEKDGSVKLDCD</sequence>
<evidence type="ECO:0000313" key="2">
    <source>
        <dbReference type="EMBL" id="MFA1772423.1"/>
    </source>
</evidence>
<dbReference type="Proteomes" id="UP001570846">
    <property type="component" value="Unassembled WGS sequence"/>
</dbReference>
<keyword evidence="4" id="KW-1185">Reference proteome</keyword>
<protein>
    <submittedName>
        <fullName evidence="1">Uncharacterized protein</fullName>
    </submittedName>
</protein>